<evidence type="ECO:0000259" key="4">
    <source>
        <dbReference type="Pfam" id="PF16113"/>
    </source>
</evidence>
<dbReference type="EC" id="3.1.2.4" evidence="2"/>
<name>A0AAU9ID67_9CILI</name>
<dbReference type="GO" id="GO:0003860">
    <property type="term" value="F:3-hydroxyisobutyryl-CoA hydrolase activity"/>
    <property type="evidence" value="ECO:0007669"/>
    <property type="project" value="UniProtKB-EC"/>
</dbReference>
<proteinExistence type="predicted"/>
<evidence type="ECO:0000256" key="3">
    <source>
        <dbReference type="ARBA" id="ARBA00022801"/>
    </source>
</evidence>
<comment type="catalytic activity">
    <reaction evidence="1">
        <text>3-hydroxy-2-methylpropanoyl-CoA + H2O = 3-hydroxy-2-methylpropanoate + CoA + H(+)</text>
        <dbReference type="Rhea" id="RHEA:20888"/>
        <dbReference type="ChEBI" id="CHEBI:11805"/>
        <dbReference type="ChEBI" id="CHEBI:15377"/>
        <dbReference type="ChEBI" id="CHEBI:15378"/>
        <dbReference type="ChEBI" id="CHEBI:57287"/>
        <dbReference type="ChEBI" id="CHEBI:57340"/>
        <dbReference type="EC" id="3.1.2.4"/>
    </reaction>
</comment>
<dbReference type="PANTHER" id="PTHR43176">
    <property type="entry name" value="3-HYDROXYISOBUTYRYL-COA HYDROLASE-RELATED"/>
    <property type="match status" value="1"/>
</dbReference>
<dbReference type="CDD" id="cd06558">
    <property type="entry name" value="crotonase-like"/>
    <property type="match status" value="1"/>
</dbReference>
<evidence type="ECO:0000256" key="1">
    <source>
        <dbReference type="ARBA" id="ARBA00001709"/>
    </source>
</evidence>
<reference evidence="5" key="1">
    <citation type="submission" date="2021-09" db="EMBL/GenBank/DDBJ databases">
        <authorList>
            <consortium name="AG Swart"/>
            <person name="Singh M."/>
            <person name="Singh A."/>
            <person name="Seah K."/>
            <person name="Emmerich C."/>
        </authorList>
    </citation>
    <scope>NUCLEOTIDE SEQUENCE</scope>
    <source>
        <strain evidence="5">ATCC30299</strain>
    </source>
</reference>
<gene>
    <name evidence="5" type="ORF">BSTOLATCC_MIC5085</name>
</gene>
<dbReference type="InterPro" id="IPR032259">
    <property type="entry name" value="HIBYL-CoA-H"/>
</dbReference>
<dbReference type="GO" id="GO:0006574">
    <property type="term" value="P:L-valine catabolic process"/>
    <property type="evidence" value="ECO:0007669"/>
    <property type="project" value="TreeGrafter"/>
</dbReference>
<dbReference type="Proteomes" id="UP001162131">
    <property type="component" value="Unassembled WGS sequence"/>
</dbReference>
<evidence type="ECO:0000313" key="6">
    <source>
        <dbReference type="Proteomes" id="UP001162131"/>
    </source>
</evidence>
<evidence type="ECO:0000256" key="2">
    <source>
        <dbReference type="ARBA" id="ARBA00011915"/>
    </source>
</evidence>
<evidence type="ECO:0000313" key="5">
    <source>
        <dbReference type="EMBL" id="CAG9311825.1"/>
    </source>
</evidence>
<sequence>MERLDLLYQHICPEVIFKSSEFTNFVQINRPPQLNAINQKIVQGITACINITRSSRKNFIISGVNHKSFGAGGDLDMIIKNVAGVAEFLRGLHHIFYSISQLPTETISLWTGYVIGSGAGVACSCNIRVAFPSSCYIMPENHIGLFPDVGASYFLTHYCPLDIGLYLSLTGTKLRGADCYISGLCNYYIPAEFPIDSFLAELERFPSPLFAIQMFHREPKSSDSMIIRQRENIYECFSDVKSVEEVVERLKQNNSQWARETLTAINGMCPYSLKVAFQAFMSGKDMDLCECLEMEFNLEYHMMVHENYNFLTGARHKLKKQVNVPWMPASLEEVTNEMVGNAFFSPRGLRLRLKELNTVFE</sequence>
<dbReference type="PANTHER" id="PTHR43176:SF3">
    <property type="entry name" value="3-HYDROXYISOBUTYRYL-COA HYDROLASE, MITOCHONDRIAL"/>
    <property type="match status" value="1"/>
</dbReference>
<dbReference type="Gene3D" id="3.90.226.10">
    <property type="entry name" value="2-enoyl-CoA Hydratase, Chain A, domain 1"/>
    <property type="match status" value="1"/>
</dbReference>
<protein>
    <recommendedName>
        <fullName evidence="2">3-hydroxyisobutyryl-CoA hydrolase</fullName>
        <ecNumber evidence="2">3.1.2.4</ecNumber>
    </recommendedName>
</protein>
<organism evidence="5 6">
    <name type="scientific">Blepharisma stoltei</name>
    <dbReference type="NCBI Taxonomy" id="1481888"/>
    <lineage>
        <taxon>Eukaryota</taxon>
        <taxon>Sar</taxon>
        <taxon>Alveolata</taxon>
        <taxon>Ciliophora</taxon>
        <taxon>Postciliodesmatophora</taxon>
        <taxon>Heterotrichea</taxon>
        <taxon>Heterotrichida</taxon>
        <taxon>Blepharismidae</taxon>
        <taxon>Blepharisma</taxon>
    </lineage>
</organism>
<dbReference type="SUPFAM" id="SSF52096">
    <property type="entry name" value="ClpP/crotonase"/>
    <property type="match status" value="1"/>
</dbReference>
<keyword evidence="6" id="KW-1185">Reference proteome</keyword>
<dbReference type="Pfam" id="PF16113">
    <property type="entry name" value="ECH_2"/>
    <property type="match status" value="1"/>
</dbReference>
<dbReference type="InterPro" id="IPR029045">
    <property type="entry name" value="ClpP/crotonase-like_dom_sf"/>
</dbReference>
<keyword evidence="3" id="KW-0378">Hydrolase</keyword>
<feature type="domain" description="Enoyl-CoA hydratase/isomerase" evidence="4">
    <location>
        <begin position="25"/>
        <end position="343"/>
    </location>
</feature>
<accession>A0AAU9ID67</accession>
<dbReference type="AlphaFoldDB" id="A0AAU9ID67"/>
<dbReference type="EMBL" id="CAJZBQ010000005">
    <property type="protein sequence ID" value="CAG9311825.1"/>
    <property type="molecule type" value="Genomic_DNA"/>
</dbReference>
<dbReference type="InterPro" id="IPR045004">
    <property type="entry name" value="ECH_dom"/>
</dbReference>
<comment type="caution">
    <text evidence="5">The sequence shown here is derived from an EMBL/GenBank/DDBJ whole genome shotgun (WGS) entry which is preliminary data.</text>
</comment>